<keyword evidence="1" id="KW-0472">Membrane</keyword>
<protein>
    <recommendedName>
        <fullName evidence="3">Receptor L-domain domain-containing protein</fullName>
    </recommendedName>
</protein>
<dbReference type="AlphaFoldDB" id="A0A9P1IE53"/>
<dbReference type="SUPFAM" id="SSF52058">
    <property type="entry name" value="L domain-like"/>
    <property type="match status" value="1"/>
</dbReference>
<keyword evidence="5" id="KW-1185">Reference proteome</keyword>
<feature type="chain" id="PRO_5040436275" description="Receptor L-domain domain-containing protein" evidence="2">
    <location>
        <begin position="19"/>
        <end position="230"/>
    </location>
</feature>
<accession>A0A9P1IE53</accession>
<sequence>MKTIAILFVVFVYKSINAENASCEPSEFEAGNNDCVIIEGGVLELKGESKDDLDTVRLAKITEIRNGLYVKIADLETFDLLPNVKRIANPNGNALHFSNHKNLKKIEFESLEQLSGKIGIYFENDKFPSFARTEETSMNSLSKLNQVFEPKHIKCKDNFIRVVYSGQESSEKEPANFWLYIIIVACIIVLLAIILFVVQIFKCQKMLKNLDAKKDAEEQSSNEDGKVKSY</sequence>
<evidence type="ECO:0000313" key="4">
    <source>
        <dbReference type="EMBL" id="CAI5443390.1"/>
    </source>
</evidence>
<organism evidence="4 5">
    <name type="scientific">Caenorhabditis angaria</name>
    <dbReference type="NCBI Taxonomy" id="860376"/>
    <lineage>
        <taxon>Eukaryota</taxon>
        <taxon>Metazoa</taxon>
        <taxon>Ecdysozoa</taxon>
        <taxon>Nematoda</taxon>
        <taxon>Chromadorea</taxon>
        <taxon>Rhabditida</taxon>
        <taxon>Rhabditina</taxon>
        <taxon>Rhabditomorpha</taxon>
        <taxon>Rhabditoidea</taxon>
        <taxon>Rhabditidae</taxon>
        <taxon>Peloderinae</taxon>
        <taxon>Caenorhabditis</taxon>
    </lineage>
</organism>
<dbReference type="EMBL" id="CANHGI010000002">
    <property type="protein sequence ID" value="CAI5443390.1"/>
    <property type="molecule type" value="Genomic_DNA"/>
</dbReference>
<feature type="domain" description="Receptor L-domain" evidence="3">
    <location>
        <begin position="34"/>
        <end position="125"/>
    </location>
</feature>
<evidence type="ECO:0000313" key="5">
    <source>
        <dbReference type="Proteomes" id="UP001152747"/>
    </source>
</evidence>
<keyword evidence="1" id="KW-1133">Transmembrane helix</keyword>
<dbReference type="Gene3D" id="3.80.20.20">
    <property type="entry name" value="Receptor L-domain"/>
    <property type="match status" value="1"/>
</dbReference>
<dbReference type="OrthoDB" id="5872431at2759"/>
<keyword evidence="2" id="KW-0732">Signal</keyword>
<dbReference type="Pfam" id="PF01030">
    <property type="entry name" value="Recep_L_domain"/>
    <property type="match status" value="1"/>
</dbReference>
<evidence type="ECO:0000259" key="3">
    <source>
        <dbReference type="Pfam" id="PF01030"/>
    </source>
</evidence>
<feature type="transmembrane region" description="Helical" evidence="1">
    <location>
        <begin position="177"/>
        <end position="198"/>
    </location>
</feature>
<name>A0A9P1IE53_9PELO</name>
<feature type="signal peptide" evidence="2">
    <location>
        <begin position="1"/>
        <end position="18"/>
    </location>
</feature>
<evidence type="ECO:0000256" key="1">
    <source>
        <dbReference type="SAM" id="Phobius"/>
    </source>
</evidence>
<comment type="caution">
    <text evidence="4">The sequence shown here is derived from an EMBL/GenBank/DDBJ whole genome shotgun (WGS) entry which is preliminary data.</text>
</comment>
<keyword evidence="1" id="KW-0812">Transmembrane</keyword>
<evidence type="ECO:0000256" key="2">
    <source>
        <dbReference type="SAM" id="SignalP"/>
    </source>
</evidence>
<reference evidence="4" key="1">
    <citation type="submission" date="2022-11" db="EMBL/GenBank/DDBJ databases">
        <authorList>
            <person name="Kikuchi T."/>
        </authorList>
    </citation>
    <scope>NUCLEOTIDE SEQUENCE</scope>
    <source>
        <strain evidence="4">PS1010</strain>
    </source>
</reference>
<dbReference type="InterPro" id="IPR000494">
    <property type="entry name" value="Rcpt_L-dom"/>
</dbReference>
<dbReference type="Proteomes" id="UP001152747">
    <property type="component" value="Unassembled WGS sequence"/>
</dbReference>
<proteinExistence type="predicted"/>
<dbReference type="InterPro" id="IPR036941">
    <property type="entry name" value="Rcpt_L-dom_sf"/>
</dbReference>
<gene>
    <name evidence="4" type="ORF">CAMP_LOCUS6027</name>
</gene>